<dbReference type="InterPro" id="IPR036318">
    <property type="entry name" value="FAD-bd_PCMH-like_sf"/>
</dbReference>
<dbReference type="InterPro" id="IPR005107">
    <property type="entry name" value="CO_DH_flav_C"/>
</dbReference>
<dbReference type="PROSITE" id="PS51387">
    <property type="entry name" value="FAD_PCMH"/>
    <property type="match status" value="1"/>
</dbReference>
<dbReference type="InterPro" id="IPR036683">
    <property type="entry name" value="CO_DH_flav_C_dom_sf"/>
</dbReference>
<evidence type="ECO:0000256" key="2">
    <source>
        <dbReference type="ARBA" id="ARBA00022827"/>
    </source>
</evidence>
<dbReference type="Proteomes" id="UP000484076">
    <property type="component" value="Unassembled WGS sequence"/>
</dbReference>
<dbReference type="InterPro" id="IPR016169">
    <property type="entry name" value="FAD-bd_PCMH_sub2"/>
</dbReference>
<dbReference type="Gene3D" id="3.30.465.10">
    <property type="match status" value="1"/>
</dbReference>
<dbReference type="Pfam" id="PF03450">
    <property type="entry name" value="CO_deh_flav_C"/>
    <property type="match status" value="1"/>
</dbReference>
<accession>A0A8X8H132</accession>
<organism evidence="6 7">
    <name type="scientific">Fertoeibacter niger</name>
    <dbReference type="NCBI Taxonomy" id="2656921"/>
    <lineage>
        <taxon>Bacteria</taxon>
        <taxon>Pseudomonadati</taxon>
        <taxon>Pseudomonadota</taxon>
        <taxon>Alphaproteobacteria</taxon>
        <taxon>Rhodobacterales</taxon>
        <taxon>Paracoccaceae</taxon>
        <taxon>Fertoeibacter</taxon>
    </lineage>
</organism>
<keyword evidence="2" id="KW-0274">FAD</keyword>
<dbReference type="Gene3D" id="3.30.390.50">
    <property type="entry name" value="CO dehydrogenase flavoprotein, C-terminal domain"/>
    <property type="match status" value="1"/>
</dbReference>
<keyword evidence="1" id="KW-0285">Flavoprotein</keyword>
<name>A0A8X8H132_9RHOB</name>
<evidence type="ECO:0000259" key="5">
    <source>
        <dbReference type="PROSITE" id="PS51387"/>
    </source>
</evidence>
<dbReference type="EMBL" id="WHUT02000029">
    <property type="protein sequence ID" value="NUB46842.1"/>
    <property type="molecule type" value="Genomic_DNA"/>
</dbReference>
<reference evidence="6" key="1">
    <citation type="submission" date="2020-05" db="EMBL/GenBank/DDBJ databases">
        <title>Fertoebacter nigrum gen. nov., sp. nov., a new member of the family Rhodobacteraceae.</title>
        <authorList>
            <person name="Szuroczki S."/>
            <person name="Abbaszade G."/>
            <person name="Buni D."/>
            <person name="Schumann P."/>
            <person name="Toth E."/>
        </authorList>
    </citation>
    <scope>NUCLEOTIDE SEQUENCE</scope>
    <source>
        <strain evidence="6">RG-N-1a</strain>
    </source>
</reference>
<feature type="domain" description="FAD-binding PCMH-type" evidence="5">
    <location>
        <begin position="22"/>
        <end position="195"/>
    </location>
</feature>
<dbReference type="InterPro" id="IPR002346">
    <property type="entry name" value="Mopterin_DH_FAD-bd"/>
</dbReference>
<dbReference type="PANTHER" id="PTHR42659:SF2">
    <property type="entry name" value="XANTHINE DEHYDROGENASE SUBUNIT C-RELATED"/>
    <property type="match status" value="1"/>
</dbReference>
<keyword evidence="3" id="KW-0560">Oxidoreductase</keyword>
<comment type="caution">
    <text evidence="6">The sequence shown here is derived from an EMBL/GenBank/DDBJ whole genome shotgun (WGS) entry which is preliminary data.</text>
</comment>
<dbReference type="Pfam" id="PF00941">
    <property type="entry name" value="FAD_binding_5"/>
    <property type="match status" value="1"/>
</dbReference>
<gene>
    <name evidence="6" type="ORF">GEU84_020910</name>
</gene>
<dbReference type="SMART" id="SM01092">
    <property type="entry name" value="CO_deh_flav_C"/>
    <property type="match status" value="1"/>
</dbReference>
<sequence length="311" mass="33072">VGSGEGAESPLPGAFPKSGSVPESPLPGAFQPRRADELARAYAAAPQATLIAGATDVGLWVTKELRALDPVIFLGGVMDLQQITPQGENLRIGAGVTISALWEAMKPLHPSFAELLRRYSSVQVRNAATIGGNIANGSPIGDGPPALIALGATLHLRQGDARRDMPLEDFFLDYRRQDRRPGEFVEAVTIPQAAPALRCYKLSKRFDQDISAVCGCFNVTVTNGIVTGARIAFGGMAGTPKRAAAVEAALLGRPWEWAAVQAATPAMAQDFTPLTDMRASEAYRTEAAQNMLIRYWHDLAGAPVSVLEVRA</sequence>
<evidence type="ECO:0000313" key="6">
    <source>
        <dbReference type="EMBL" id="NUB46842.1"/>
    </source>
</evidence>
<feature type="region of interest" description="Disordered" evidence="4">
    <location>
        <begin position="1"/>
        <end position="30"/>
    </location>
</feature>
<dbReference type="SUPFAM" id="SSF55447">
    <property type="entry name" value="CO dehydrogenase flavoprotein C-terminal domain-like"/>
    <property type="match status" value="1"/>
</dbReference>
<dbReference type="InterPro" id="IPR051312">
    <property type="entry name" value="Diverse_Substr_Oxidored"/>
</dbReference>
<keyword evidence="7" id="KW-1185">Reference proteome</keyword>
<evidence type="ECO:0000256" key="1">
    <source>
        <dbReference type="ARBA" id="ARBA00022630"/>
    </source>
</evidence>
<dbReference type="InterPro" id="IPR016166">
    <property type="entry name" value="FAD-bd_PCMH"/>
</dbReference>
<evidence type="ECO:0000256" key="3">
    <source>
        <dbReference type="ARBA" id="ARBA00023002"/>
    </source>
</evidence>
<evidence type="ECO:0000313" key="7">
    <source>
        <dbReference type="Proteomes" id="UP000484076"/>
    </source>
</evidence>
<dbReference type="AlphaFoldDB" id="A0A8X8H132"/>
<dbReference type="PANTHER" id="PTHR42659">
    <property type="entry name" value="XANTHINE DEHYDROGENASE SUBUNIT C-RELATED"/>
    <property type="match status" value="1"/>
</dbReference>
<dbReference type="GO" id="GO:0016491">
    <property type="term" value="F:oxidoreductase activity"/>
    <property type="evidence" value="ECO:0007669"/>
    <property type="project" value="UniProtKB-KW"/>
</dbReference>
<dbReference type="GO" id="GO:0071949">
    <property type="term" value="F:FAD binding"/>
    <property type="evidence" value="ECO:0007669"/>
    <property type="project" value="InterPro"/>
</dbReference>
<protein>
    <submittedName>
        <fullName evidence="6">FAD binding domain-containing protein</fullName>
    </submittedName>
</protein>
<proteinExistence type="predicted"/>
<evidence type="ECO:0000256" key="4">
    <source>
        <dbReference type="SAM" id="MobiDB-lite"/>
    </source>
</evidence>
<dbReference type="SUPFAM" id="SSF56176">
    <property type="entry name" value="FAD-binding/transporter-associated domain-like"/>
    <property type="match status" value="1"/>
</dbReference>
<feature type="non-terminal residue" evidence="6">
    <location>
        <position position="1"/>
    </location>
</feature>
<dbReference type="Gene3D" id="3.30.43.10">
    <property type="entry name" value="Uridine Diphospho-n-acetylenolpyruvylglucosamine Reductase, domain 2"/>
    <property type="match status" value="1"/>
</dbReference>
<dbReference type="RefSeq" id="WP_174540121.1">
    <property type="nucleotide sequence ID" value="NZ_WHUT02000029.1"/>
</dbReference>
<dbReference type="InterPro" id="IPR016167">
    <property type="entry name" value="FAD-bd_PCMH_sub1"/>
</dbReference>